<evidence type="ECO:0000313" key="3">
    <source>
        <dbReference type="Proteomes" id="UP000190037"/>
    </source>
</evidence>
<feature type="compositionally biased region" description="Gly residues" evidence="1">
    <location>
        <begin position="210"/>
        <end position="219"/>
    </location>
</feature>
<evidence type="ECO:0000313" key="2">
    <source>
        <dbReference type="EMBL" id="OPC84178.1"/>
    </source>
</evidence>
<dbReference type="EMBL" id="MWQN01000001">
    <property type="protein sequence ID" value="OPC84178.1"/>
    <property type="molecule type" value="Genomic_DNA"/>
</dbReference>
<reference evidence="2 3" key="1">
    <citation type="submission" date="2017-03" db="EMBL/GenBank/DDBJ databases">
        <title>Draft genome sequence of Streptomyces scabrisporus NF3, endophyte isolated from Amphipterygium adstringens.</title>
        <authorList>
            <person name="Vazquez M."/>
            <person name="Ceapa C.D."/>
            <person name="Rodriguez Luna D."/>
            <person name="Sanchez Esquivel S."/>
        </authorList>
    </citation>
    <scope>NUCLEOTIDE SEQUENCE [LARGE SCALE GENOMIC DNA]</scope>
    <source>
        <strain evidence="2 3">NF3</strain>
    </source>
</reference>
<proteinExistence type="predicted"/>
<sequence length="253" mass="27016">MTPGRDLGAVRVIVMGGRDYEECDVVIRGLVRLRYAHPGATLVVVQGECPTGADRCARTFVTQARARFGWDVEGDPFPADWDSCGDDCPTRPHRVRRHPRDVVHPGVLPTYCPGAGPRRNALMVAAGADIAHAYPTARSRGTYNCMRLASAAGIRVEKFAGPGGDRRPDPGRRLRAGPVRPGRAGGVAAAYRRVVRHDGADQSPGRRVGRGGVGRGVAGRGDRSRADSLGRVQVLSPGAGGTRNLRQNNCQKT</sequence>
<feature type="compositionally biased region" description="Low complexity" evidence="1">
    <location>
        <begin position="176"/>
        <end position="192"/>
    </location>
</feature>
<name>A0A1T3P512_9ACTN</name>
<dbReference type="Proteomes" id="UP000190037">
    <property type="component" value="Unassembled WGS sequence"/>
</dbReference>
<protein>
    <recommendedName>
        <fullName evidence="4">DUF2493 domain-containing protein</fullName>
    </recommendedName>
</protein>
<comment type="caution">
    <text evidence="2">The sequence shown here is derived from an EMBL/GenBank/DDBJ whole genome shotgun (WGS) entry which is preliminary data.</text>
</comment>
<feature type="region of interest" description="Disordered" evidence="1">
    <location>
        <begin position="158"/>
        <end position="253"/>
    </location>
</feature>
<evidence type="ECO:0000256" key="1">
    <source>
        <dbReference type="SAM" id="MobiDB-lite"/>
    </source>
</evidence>
<gene>
    <name evidence="2" type="ORF">B4N89_27525</name>
</gene>
<evidence type="ECO:0008006" key="4">
    <source>
        <dbReference type="Google" id="ProtNLM"/>
    </source>
</evidence>
<keyword evidence="3" id="KW-1185">Reference proteome</keyword>
<dbReference type="AlphaFoldDB" id="A0A1T3P512"/>
<feature type="compositionally biased region" description="Polar residues" evidence="1">
    <location>
        <begin position="244"/>
        <end position="253"/>
    </location>
</feature>
<accession>A0A1T3P512</accession>
<organism evidence="2 3">
    <name type="scientific">Embleya scabrispora</name>
    <dbReference type="NCBI Taxonomy" id="159449"/>
    <lineage>
        <taxon>Bacteria</taxon>
        <taxon>Bacillati</taxon>
        <taxon>Actinomycetota</taxon>
        <taxon>Actinomycetes</taxon>
        <taxon>Kitasatosporales</taxon>
        <taxon>Streptomycetaceae</taxon>
        <taxon>Embleya</taxon>
    </lineage>
</organism>
<dbReference type="STRING" id="159449.B4N89_27525"/>